<dbReference type="Pfam" id="PF04059">
    <property type="entry name" value="RRM_2"/>
    <property type="match status" value="1"/>
</dbReference>
<evidence type="ECO:0000256" key="1">
    <source>
        <dbReference type="SAM" id="MobiDB-lite"/>
    </source>
</evidence>
<dbReference type="Proteomes" id="UP001178507">
    <property type="component" value="Unassembled WGS sequence"/>
</dbReference>
<evidence type="ECO:0000313" key="4">
    <source>
        <dbReference type="Proteomes" id="UP001178507"/>
    </source>
</evidence>
<feature type="region of interest" description="Disordered" evidence="1">
    <location>
        <begin position="25"/>
        <end position="56"/>
    </location>
</feature>
<comment type="caution">
    <text evidence="3">The sequence shown here is derived from an EMBL/GenBank/DDBJ whole genome shotgun (WGS) entry which is preliminary data.</text>
</comment>
<dbReference type="CDD" id="cd12277">
    <property type="entry name" value="RRM3_MEI2_EAR1_like"/>
    <property type="match status" value="1"/>
</dbReference>
<name>A0AA36N364_9DINO</name>
<feature type="region of interest" description="Disordered" evidence="1">
    <location>
        <begin position="106"/>
        <end position="157"/>
    </location>
</feature>
<organism evidence="3 4">
    <name type="scientific">Effrenium voratum</name>
    <dbReference type="NCBI Taxonomy" id="2562239"/>
    <lineage>
        <taxon>Eukaryota</taxon>
        <taxon>Sar</taxon>
        <taxon>Alveolata</taxon>
        <taxon>Dinophyceae</taxon>
        <taxon>Suessiales</taxon>
        <taxon>Symbiodiniaceae</taxon>
        <taxon>Effrenium</taxon>
    </lineage>
</organism>
<dbReference type="InterPro" id="IPR012677">
    <property type="entry name" value="Nucleotide-bd_a/b_plait_sf"/>
</dbReference>
<dbReference type="EMBL" id="CAUJNA010003246">
    <property type="protein sequence ID" value="CAJ1396890.1"/>
    <property type="molecule type" value="Genomic_DNA"/>
</dbReference>
<feature type="compositionally biased region" description="Basic and acidic residues" evidence="1">
    <location>
        <begin position="109"/>
        <end position="126"/>
    </location>
</feature>
<evidence type="ECO:0000259" key="2">
    <source>
        <dbReference type="Pfam" id="PF04059"/>
    </source>
</evidence>
<sequence>MVSVFVQIGKLSHSVVENTVATVPSDAETVERSSSPESLSPRSSATTEPVHEEGEETCSCHVVVRSTFIDFDDESMALCYRKLRRVMTDSVLAGVLVAPEVYEPGKFSDQQEEHEARSRTAAEEATQKTQGKVVVEPKSKPRDARQDVPRQSATTERTTVMLRNLPNNYTREMLLTLLDEQGLAGRYDFVYLPCDFHRAANLGYAFVNMVDSVAVDAVWKALDGFSEWSMPTSKVCQVSWSGPHQGFKSHVDRYRNSPVMHKSVPEEYKPVIFKDGRRKAFPRPTKKVKAPSGVCK</sequence>
<proteinExistence type="predicted"/>
<reference evidence="3" key="1">
    <citation type="submission" date="2023-08" db="EMBL/GenBank/DDBJ databases">
        <authorList>
            <person name="Chen Y."/>
            <person name="Shah S."/>
            <person name="Dougan E. K."/>
            <person name="Thang M."/>
            <person name="Chan C."/>
        </authorList>
    </citation>
    <scope>NUCLEOTIDE SEQUENCE</scope>
</reference>
<evidence type="ECO:0000313" key="3">
    <source>
        <dbReference type="EMBL" id="CAJ1396890.1"/>
    </source>
</evidence>
<keyword evidence="4" id="KW-1185">Reference proteome</keyword>
<dbReference type="AlphaFoldDB" id="A0AA36N364"/>
<dbReference type="GO" id="GO:0003676">
    <property type="term" value="F:nucleic acid binding"/>
    <property type="evidence" value="ECO:0007669"/>
    <property type="project" value="InterPro"/>
</dbReference>
<dbReference type="SUPFAM" id="SSF54928">
    <property type="entry name" value="RNA-binding domain, RBD"/>
    <property type="match status" value="1"/>
</dbReference>
<feature type="compositionally biased region" description="Low complexity" evidence="1">
    <location>
        <begin position="32"/>
        <end position="44"/>
    </location>
</feature>
<protein>
    <recommendedName>
        <fullName evidence="2">Mei2-like C-terminal RNA recognition motif domain-containing protein</fullName>
    </recommendedName>
</protein>
<dbReference type="InterPro" id="IPR035979">
    <property type="entry name" value="RBD_domain_sf"/>
</dbReference>
<gene>
    <name evidence="3" type="ORF">EVOR1521_LOCUS21018</name>
</gene>
<feature type="domain" description="Mei2-like C-terminal RNA recognition motif" evidence="2">
    <location>
        <begin position="157"/>
        <end position="241"/>
    </location>
</feature>
<feature type="compositionally biased region" description="Basic and acidic residues" evidence="1">
    <location>
        <begin position="135"/>
        <end position="148"/>
    </location>
</feature>
<accession>A0AA36N364</accession>
<dbReference type="Gene3D" id="3.30.70.330">
    <property type="match status" value="1"/>
</dbReference>
<dbReference type="InterPro" id="IPR007201">
    <property type="entry name" value="Mei2-like_Rrm_C"/>
</dbReference>